<dbReference type="EMBL" id="MT774387">
    <property type="protein sequence ID" value="QOR59216.1"/>
    <property type="molecule type" value="Genomic_DNA"/>
</dbReference>
<sequence>MLKIKKLTPVYTKILVTCDKYTEPEKIDNTDIIDPAKAKIMIKEYQKVLAVGNMVRLVVPGDIIAINPMKYAKFKQVAQKNSLREDVQQYKKEIVGFDFPTMEVDGEEVMLLEENDILYIINDYEDDGQLPEGVVE</sequence>
<dbReference type="KEGG" id="vg:65129737"/>
<dbReference type="GeneID" id="65129737"/>
<protein>
    <submittedName>
        <fullName evidence="1">Putative 10kDa chaperonin</fullName>
    </submittedName>
</protein>
<organism evidence="1 2">
    <name type="scientific">uncultured phage cr111_1</name>
    <dbReference type="NCBI Taxonomy" id="2772071"/>
    <lineage>
        <taxon>Viruses</taxon>
        <taxon>Duplodnaviria</taxon>
        <taxon>Heunggongvirae</taxon>
        <taxon>Uroviricota</taxon>
        <taxon>Caudoviricetes</taxon>
        <taxon>Crassvirales</taxon>
        <taxon>Steigviridae</taxon>
        <taxon>Asinivirinae</taxon>
        <taxon>Lahndsivirus</taxon>
        <taxon>Lahndsivirus rarus</taxon>
    </lineage>
</organism>
<keyword evidence="2" id="KW-1185">Reference proteome</keyword>
<dbReference type="Proteomes" id="UP000594132">
    <property type="component" value="Segment"/>
</dbReference>
<accession>A0A7M1RY55</accession>
<dbReference type="RefSeq" id="YP_010111374.1">
    <property type="nucleotide sequence ID" value="NC_055880.1"/>
</dbReference>
<name>A0A7M1RY55_9CAUD</name>
<evidence type="ECO:0000313" key="1">
    <source>
        <dbReference type="EMBL" id="QOR59216.1"/>
    </source>
</evidence>
<reference evidence="1 2" key="1">
    <citation type="submission" date="2020-07" db="EMBL/GenBank/DDBJ databases">
        <title>Taxonomic proposal: Crassvirales, a new order of highly abundant and diverse bacterial viruses.</title>
        <authorList>
            <person name="Shkoporov A.N."/>
            <person name="Stockdale S.R."/>
            <person name="Guerin E."/>
            <person name="Ross R.P."/>
            <person name="Hill C."/>
        </authorList>
    </citation>
    <scope>NUCLEOTIDE SEQUENCE [LARGE SCALE GENOMIC DNA]</scope>
</reference>
<evidence type="ECO:0000313" key="2">
    <source>
        <dbReference type="Proteomes" id="UP000594132"/>
    </source>
</evidence>
<proteinExistence type="predicted"/>